<name>A0A410RPD7_CORCK</name>
<dbReference type="PRINTS" id="PR00344">
    <property type="entry name" value="BCTRLSENSOR"/>
</dbReference>
<dbReference type="InterPro" id="IPR036890">
    <property type="entry name" value="HATPase_C_sf"/>
</dbReference>
<evidence type="ECO:0000256" key="4">
    <source>
        <dbReference type="PROSITE-ProRule" id="PRU00169"/>
    </source>
</evidence>
<dbReference type="EMBL" id="CP034669">
    <property type="protein sequence ID" value="QAT83701.1"/>
    <property type="molecule type" value="Genomic_DNA"/>
</dbReference>
<dbReference type="PROSITE" id="PS50110">
    <property type="entry name" value="RESPONSE_REGULATORY"/>
    <property type="match status" value="1"/>
</dbReference>
<gene>
    <name evidence="7" type="primary">hsfB</name>
    <name evidence="7" type="ORF">EJ065_2117</name>
</gene>
<dbReference type="SUPFAM" id="SSF47384">
    <property type="entry name" value="Homodimeric domain of signal transducing histidine kinase"/>
    <property type="match status" value="1"/>
</dbReference>
<keyword evidence="3 4" id="KW-0597">Phosphoprotein</keyword>
<feature type="domain" description="Histidine kinase" evidence="5">
    <location>
        <begin position="315"/>
        <end position="527"/>
    </location>
</feature>
<dbReference type="InterPro" id="IPR036097">
    <property type="entry name" value="HisK_dim/P_sf"/>
</dbReference>
<evidence type="ECO:0000259" key="5">
    <source>
        <dbReference type="PROSITE" id="PS50109"/>
    </source>
</evidence>
<evidence type="ECO:0000256" key="2">
    <source>
        <dbReference type="ARBA" id="ARBA00012438"/>
    </source>
</evidence>
<dbReference type="Gene3D" id="1.10.287.130">
    <property type="match status" value="1"/>
</dbReference>
<dbReference type="InterPro" id="IPR001789">
    <property type="entry name" value="Sig_transdc_resp-reg_receiver"/>
</dbReference>
<comment type="catalytic activity">
    <reaction evidence="1">
        <text>ATP + protein L-histidine = ADP + protein N-phospho-L-histidine.</text>
        <dbReference type="EC" id="2.7.13.3"/>
    </reaction>
</comment>
<organism evidence="7 8">
    <name type="scientific">Corallococcus coralloides</name>
    <name type="common">Myxococcus coralloides</name>
    <dbReference type="NCBI Taxonomy" id="184914"/>
    <lineage>
        <taxon>Bacteria</taxon>
        <taxon>Pseudomonadati</taxon>
        <taxon>Myxococcota</taxon>
        <taxon>Myxococcia</taxon>
        <taxon>Myxococcales</taxon>
        <taxon>Cystobacterineae</taxon>
        <taxon>Myxococcaceae</taxon>
        <taxon>Corallococcus</taxon>
    </lineage>
</organism>
<evidence type="ECO:0000313" key="7">
    <source>
        <dbReference type="EMBL" id="QAT83701.1"/>
    </source>
</evidence>
<dbReference type="CDD" id="cd17569">
    <property type="entry name" value="REC_HupR-like"/>
    <property type="match status" value="1"/>
</dbReference>
<dbReference type="Gene3D" id="3.30.565.10">
    <property type="entry name" value="Histidine kinase-like ATPase, C-terminal domain"/>
    <property type="match status" value="1"/>
</dbReference>
<dbReference type="InterPro" id="IPR011006">
    <property type="entry name" value="CheY-like_superfamily"/>
</dbReference>
<dbReference type="SMART" id="SM00388">
    <property type="entry name" value="HisKA"/>
    <property type="match status" value="1"/>
</dbReference>
<dbReference type="PANTHER" id="PTHR43065:SF42">
    <property type="entry name" value="TWO-COMPONENT SENSOR PPRA"/>
    <property type="match status" value="1"/>
</dbReference>
<dbReference type="InterPro" id="IPR003661">
    <property type="entry name" value="HisK_dim/P_dom"/>
</dbReference>
<dbReference type="Gene3D" id="3.40.50.2300">
    <property type="match status" value="1"/>
</dbReference>
<dbReference type="InterPro" id="IPR005467">
    <property type="entry name" value="His_kinase_dom"/>
</dbReference>
<dbReference type="SMART" id="SM00387">
    <property type="entry name" value="HATPase_c"/>
    <property type="match status" value="1"/>
</dbReference>
<dbReference type="Pfam" id="PF00512">
    <property type="entry name" value="HisKA"/>
    <property type="match status" value="1"/>
</dbReference>
<evidence type="ECO:0000256" key="1">
    <source>
        <dbReference type="ARBA" id="ARBA00000085"/>
    </source>
</evidence>
<accession>A0A410RPD7</accession>
<reference evidence="7 8" key="1">
    <citation type="submission" date="2018-12" db="EMBL/GenBank/DDBJ databases">
        <title>Complete Genome Sequence of the Corallopyronin A producing Myxobacterium Corallococcus coralloides B035.</title>
        <authorList>
            <person name="Bouhired S.M."/>
            <person name="Rupp O."/>
            <person name="Blom J."/>
            <person name="Schaeberle T.F."/>
            <person name="Kehraus S."/>
            <person name="Schiefer A."/>
            <person name="Pfarr K."/>
            <person name="Goesmann A."/>
            <person name="Hoerauf A."/>
            <person name="Koenig G.M."/>
        </authorList>
    </citation>
    <scope>NUCLEOTIDE SEQUENCE [LARGE SCALE GENOMIC DNA]</scope>
    <source>
        <strain evidence="7 8">B035</strain>
    </source>
</reference>
<feature type="modified residue" description="4-aspartylphosphate" evidence="4">
    <location>
        <position position="74"/>
    </location>
</feature>
<dbReference type="SMART" id="SM00448">
    <property type="entry name" value="REC"/>
    <property type="match status" value="1"/>
</dbReference>
<dbReference type="InterPro" id="IPR003594">
    <property type="entry name" value="HATPase_dom"/>
</dbReference>
<evidence type="ECO:0000313" key="8">
    <source>
        <dbReference type="Proteomes" id="UP000288758"/>
    </source>
</evidence>
<dbReference type="SUPFAM" id="SSF52172">
    <property type="entry name" value="CheY-like"/>
    <property type="match status" value="1"/>
</dbReference>
<sequence length="533" mass="59069">MSNSGKSMGTLGAQAQAQDPVARGRLLLVDDEENILKSIRRVLRRGEWDIETATDAEAGLRTLERFQPEVVISDFRMPGMNGVEFLTQVKLQAPRAQRIMLTGQADQQAIEEAINRSEIFRFISKPWNDSHLVLTVKSAFEQYALHAENDRLYRVTQEQNAELKHLNADLEERVALRTRLLSTAKREWELSFDCMETPLAVVRARDFAVRRANVAYAQVAGRSIEEVPSDVPCHQYLFGRDTPCAGCPLPSAMETGKGARGEVQQGGRSYVVAAYPFAGDDRAVCTYRDVTEEQAMTRRLIETEKMAAVGQLAGGVAHEINNPLGGILAFAQLMSRDAGRSESDLESLKLIEESALRCKRIVESLLKFSRHSRVEDRRLFDLSKCVEDAAVLFRAQLKSMPKVELQLGLKDGLPKVYGDPGTLAQVVLNLLQNGLQALPGADGRLSLETGREGDRTFFAVKDTGSGIEEKHLPRIFEPSFTTKPPGEGTGLGLSIAYRIVQDHGGTFHVDTHVGQGSRFTVYLPIPLQLERLP</sequence>
<protein>
    <recommendedName>
        <fullName evidence="2">histidine kinase</fullName>
        <ecNumber evidence="2">2.7.13.3</ecNumber>
    </recommendedName>
</protein>
<dbReference type="PROSITE" id="PS50109">
    <property type="entry name" value="HIS_KIN"/>
    <property type="match status" value="1"/>
</dbReference>
<dbReference type="AlphaFoldDB" id="A0A410RPD7"/>
<dbReference type="PANTHER" id="PTHR43065">
    <property type="entry name" value="SENSOR HISTIDINE KINASE"/>
    <property type="match status" value="1"/>
</dbReference>
<dbReference type="Pfam" id="PF02518">
    <property type="entry name" value="HATPase_c"/>
    <property type="match status" value="1"/>
</dbReference>
<proteinExistence type="predicted"/>
<evidence type="ECO:0000256" key="3">
    <source>
        <dbReference type="ARBA" id="ARBA00022553"/>
    </source>
</evidence>
<evidence type="ECO:0000259" key="6">
    <source>
        <dbReference type="PROSITE" id="PS50110"/>
    </source>
</evidence>
<dbReference type="EC" id="2.7.13.3" evidence="2"/>
<feature type="domain" description="Response regulatory" evidence="6">
    <location>
        <begin position="25"/>
        <end position="140"/>
    </location>
</feature>
<dbReference type="CDD" id="cd00082">
    <property type="entry name" value="HisKA"/>
    <property type="match status" value="1"/>
</dbReference>
<keyword evidence="7" id="KW-0808">Transferase</keyword>
<dbReference type="InterPro" id="IPR004358">
    <property type="entry name" value="Sig_transdc_His_kin-like_C"/>
</dbReference>
<dbReference type="Proteomes" id="UP000288758">
    <property type="component" value="Chromosome"/>
</dbReference>
<dbReference type="SUPFAM" id="SSF55874">
    <property type="entry name" value="ATPase domain of HSP90 chaperone/DNA topoisomerase II/histidine kinase"/>
    <property type="match status" value="1"/>
</dbReference>
<keyword evidence="7" id="KW-0418">Kinase</keyword>
<dbReference type="Pfam" id="PF00072">
    <property type="entry name" value="Response_reg"/>
    <property type="match status" value="1"/>
</dbReference>
<dbReference type="GO" id="GO:0000155">
    <property type="term" value="F:phosphorelay sensor kinase activity"/>
    <property type="evidence" value="ECO:0007669"/>
    <property type="project" value="InterPro"/>
</dbReference>